<keyword evidence="6" id="KW-0503">Monooxygenase</keyword>
<evidence type="ECO:0000256" key="6">
    <source>
        <dbReference type="RuleBase" id="RU000461"/>
    </source>
</evidence>
<dbReference type="PROSITE" id="PS00086">
    <property type="entry name" value="CYTOCHROME_P450"/>
    <property type="match status" value="1"/>
</dbReference>
<dbReference type="PRINTS" id="PR00385">
    <property type="entry name" value="P450"/>
</dbReference>
<dbReference type="GO" id="GO:0005506">
    <property type="term" value="F:iron ion binding"/>
    <property type="evidence" value="ECO:0007669"/>
    <property type="project" value="InterPro"/>
</dbReference>
<keyword evidence="7" id="KW-0812">Transmembrane</keyword>
<dbReference type="PRINTS" id="PR00463">
    <property type="entry name" value="EP450I"/>
</dbReference>
<dbReference type="PANTHER" id="PTHR24305">
    <property type="entry name" value="CYTOCHROME P450"/>
    <property type="match status" value="1"/>
</dbReference>
<accession>A0AB34KTE7</accession>
<comment type="caution">
    <text evidence="8">The sequence shown here is derived from an EMBL/GenBank/DDBJ whole genome shotgun (WGS) entry which is preliminary data.</text>
</comment>
<keyword evidence="7" id="KW-0472">Membrane</keyword>
<evidence type="ECO:0000256" key="3">
    <source>
        <dbReference type="ARBA" id="ARBA00022723"/>
    </source>
</evidence>
<name>A0AB34KTE7_9PEZI</name>
<dbReference type="CDD" id="cd11069">
    <property type="entry name" value="CYP_FUM15-like"/>
    <property type="match status" value="1"/>
</dbReference>
<dbReference type="InterPro" id="IPR001128">
    <property type="entry name" value="Cyt_P450"/>
</dbReference>
<keyword evidence="4 5" id="KW-0408">Iron</keyword>
<evidence type="ECO:0000256" key="7">
    <source>
        <dbReference type="SAM" id="Phobius"/>
    </source>
</evidence>
<dbReference type="GO" id="GO:0016705">
    <property type="term" value="F:oxidoreductase activity, acting on paired donors, with incorporation or reduction of molecular oxygen"/>
    <property type="evidence" value="ECO:0007669"/>
    <property type="project" value="InterPro"/>
</dbReference>
<organism evidence="8 9">
    <name type="scientific">Cladosporium halotolerans</name>
    <dbReference type="NCBI Taxonomy" id="1052096"/>
    <lineage>
        <taxon>Eukaryota</taxon>
        <taxon>Fungi</taxon>
        <taxon>Dikarya</taxon>
        <taxon>Ascomycota</taxon>
        <taxon>Pezizomycotina</taxon>
        <taxon>Dothideomycetes</taxon>
        <taxon>Dothideomycetidae</taxon>
        <taxon>Cladosporiales</taxon>
        <taxon>Cladosporiaceae</taxon>
        <taxon>Cladosporium</taxon>
    </lineage>
</organism>
<evidence type="ECO:0000313" key="9">
    <source>
        <dbReference type="Proteomes" id="UP000803884"/>
    </source>
</evidence>
<feature type="binding site" description="axial binding residue" evidence="5">
    <location>
        <position position="459"/>
    </location>
    <ligand>
        <name>heme</name>
        <dbReference type="ChEBI" id="CHEBI:30413"/>
    </ligand>
    <ligandPart>
        <name>Fe</name>
        <dbReference type="ChEBI" id="CHEBI:18248"/>
    </ligandPart>
</feature>
<dbReference type="InterPro" id="IPR017972">
    <property type="entry name" value="Cyt_P450_CS"/>
</dbReference>
<protein>
    <recommendedName>
        <fullName evidence="10">Cytochrome P450</fullName>
    </recommendedName>
</protein>
<keyword evidence="5 6" id="KW-0349">Heme</keyword>
<dbReference type="Proteomes" id="UP000803884">
    <property type="component" value="Unassembled WGS sequence"/>
</dbReference>
<dbReference type="InterPro" id="IPR036396">
    <property type="entry name" value="Cyt_P450_sf"/>
</dbReference>
<evidence type="ECO:0000256" key="2">
    <source>
        <dbReference type="ARBA" id="ARBA00010617"/>
    </source>
</evidence>
<dbReference type="GeneID" id="96006752"/>
<dbReference type="AlphaFoldDB" id="A0AB34KTE7"/>
<dbReference type="GO" id="GO:0004497">
    <property type="term" value="F:monooxygenase activity"/>
    <property type="evidence" value="ECO:0007669"/>
    <property type="project" value="UniProtKB-KW"/>
</dbReference>
<feature type="transmembrane region" description="Helical" evidence="7">
    <location>
        <begin position="12"/>
        <end position="33"/>
    </location>
</feature>
<keyword evidence="6" id="KW-0560">Oxidoreductase</keyword>
<evidence type="ECO:0000256" key="4">
    <source>
        <dbReference type="ARBA" id="ARBA00023004"/>
    </source>
</evidence>
<comment type="similarity">
    <text evidence="2 6">Belongs to the cytochrome P450 family.</text>
</comment>
<comment type="cofactor">
    <cofactor evidence="1 5">
        <name>heme</name>
        <dbReference type="ChEBI" id="CHEBI:30413"/>
    </cofactor>
</comment>
<evidence type="ECO:0008006" key="10">
    <source>
        <dbReference type="Google" id="ProtNLM"/>
    </source>
</evidence>
<keyword evidence="9" id="KW-1185">Reference proteome</keyword>
<dbReference type="Gene3D" id="1.10.630.10">
    <property type="entry name" value="Cytochrome P450"/>
    <property type="match status" value="1"/>
</dbReference>
<evidence type="ECO:0000256" key="1">
    <source>
        <dbReference type="ARBA" id="ARBA00001971"/>
    </source>
</evidence>
<dbReference type="EMBL" id="JAAQHG020000014">
    <property type="protein sequence ID" value="KAL1586600.1"/>
    <property type="molecule type" value="Genomic_DNA"/>
</dbReference>
<dbReference type="InterPro" id="IPR002401">
    <property type="entry name" value="Cyt_P450_E_grp-I"/>
</dbReference>
<proteinExistence type="inferred from homology"/>
<dbReference type="SUPFAM" id="SSF48264">
    <property type="entry name" value="Cytochrome P450"/>
    <property type="match status" value="1"/>
</dbReference>
<reference evidence="8 9" key="1">
    <citation type="journal article" date="2020" name="Microbiol. Resour. Announc.">
        <title>Draft Genome Sequence of a Cladosporium Species Isolated from the Mesophotic Ascidian Didemnum maculosum.</title>
        <authorList>
            <person name="Gioti A."/>
            <person name="Siaperas R."/>
            <person name="Nikolaivits E."/>
            <person name="Le Goff G."/>
            <person name="Ouazzani J."/>
            <person name="Kotoulas G."/>
            <person name="Topakas E."/>
        </authorList>
    </citation>
    <scope>NUCLEOTIDE SEQUENCE [LARGE SCALE GENOMIC DNA]</scope>
    <source>
        <strain evidence="8 9">TM138-S3</strain>
    </source>
</reference>
<sequence length="516" mass="57428">MATSVYQAIAFVQGYILIVLACIATLTPIYLVYRIALRPRFSSLRGLPCAPQKPLLQRLFIEPNSLDFVQWAETVPNNGMIRYFGLLNGERVLLTTTDGTRVVHSGDTKTYSRPPAAKAILCRLTGGGIFAAEGSEHASQRKEMQPGFKHRQLKDMYPTFWKKTVELLGSLDSFCGKSAKLIEVDDWVSRGTLDAIALAGFGFDFNSIEEPQSELVRNYRTAFLPSGSAALIKILAQIVPIRILFNLPMKRNRDAKACIQTIRCATREVIKKRESESTAEKEAQKDILSVLLASPKFATTEDMVSQCMAVLAAGHEASALALGWTLYELSKDPERQQRLREEIRANMPSPGSDTPIDPAKVDSMEYLEAVVKESLRFWGPVPRQTRVSPEKTVVCGQAIPARTPLVVSLYLMNRSKENWGPTAGEFIPERWLGSAEAKAYGGSKDRYCFSTFSHGARSCIGQKFAHYEILIFLAGLVGKFEWSPGPEKTVEADHWTTVMLKTNGILRLTARPLDVW</sequence>
<keyword evidence="7" id="KW-1133">Transmembrane helix</keyword>
<dbReference type="InterPro" id="IPR050121">
    <property type="entry name" value="Cytochrome_P450_monoxygenase"/>
</dbReference>
<evidence type="ECO:0000256" key="5">
    <source>
        <dbReference type="PIRSR" id="PIRSR602401-1"/>
    </source>
</evidence>
<dbReference type="PANTHER" id="PTHR24305:SF166">
    <property type="entry name" value="CYTOCHROME P450 12A4, MITOCHONDRIAL-RELATED"/>
    <property type="match status" value="1"/>
</dbReference>
<dbReference type="Pfam" id="PF00067">
    <property type="entry name" value="p450"/>
    <property type="match status" value="1"/>
</dbReference>
<evidence type="ECO:0000313" key="8">
    <source>
        <dbReference type="EMBL" id="KAL1586600.1"/>
    </source>
</evidence>
<dbReference type="GO" id="GO:0020037">
    <property type="term" value="F:heme binding"/>
    <property type="evidence" value="ECO:0007669"/>
    <property type="project" value="InterPro"/>
</dbReference>
<gene>
    <name evidence="8" type="ORF">WHR41_05309</name>
</gene>
<dbReference type="RefSeq" id="XP_069229705.1">
    <property type="nucleotide sequence ID" value="XM_069373914.1"/>
</dbReference>
<keyword evidence="3 5" id="KW-0479">Metal-binding</keyword>